<accession>A0AAV4KPE7</accession>
<name>A0AAV4KPE7_9ACTN</name>
<reference evidence="3 4" key="1">
    <citation type="journal article" date="2014" name="Int. J. Syst. Evol. Microbiol.">
        <title>Complete genome sequence of Corynebacterium casei LMG S-19264T (=DSM 44701T), isolated from a smear-ripened cheese.</title>
        <authorList>
            <consortium name="US DOE Joint Genome Institute (JGI-PGF)"/>
            <person name="Walter F."/>
            <person name="Albersmeier A."/>
            <person name="Kalinowski J."/>
            <person name="Ruckert C."/>
        </authorList>
    </citation>
    <scope>NUCLEOTIDE SEQUENCE [LARGE SCALE GENOMIC DNA]</scope>
    <source>
        <strain evidence="3 4">JCM 4205</strain>
    </source>
</reference>
<comment type="caution">
    <text evidence="3">The sequence shown here is derived from an EMBL/GenBank/DDBJ whole genome shotgun (WGS) entry which is preliminary data.</text>
</comment>
<gene>
    <name evidence="3" type="ORF">GCM10010497_45750</name>
</gene>
<keyword evidence="2" id="KW-0233">DNA recombination</keyword>
<dbReference type="GO" id="GO:0006310">
    <property type="term" value="P:DNA recombination"/>
    <property type="evidence" value="ECO:0007669"/>
    <property type="project" value="UniProtKB-KW"/>
</dbReference>
<evidence type="ECO:0000313" key="4">
    <source>
        <dbReference type="Proteomes" id="UP000642014"/>
    </source>
</evidence>
<evidence type="ECO:0000256" key="2">
    <source>
        <dbReference type="ARBA" id="ARBA00023172"/>
    </source>
</evidence>
<dbReference type="Proteomes" id="UP000642014">
    <property type="component" value="Unassembled WGS sequence"/>
</dbReference>
<dbReference type="Gene3D" id="1.10.443.10">
    <property type="entry name" value="Intergrase catalytic core"/>
    <property type="match status" value="1"/>
</dbReference>
<evidence type="ECO:0000256" key="1">
    <source>
        <dbReference type="ARBA" id="ARBA00023125"/>
    </source>
</evidence>
<dbReference type="GO" id="GO:0003677">
    <property type="term" value="F:DNA binding"/>
    <property type="evidence" value="ECO:0007669"/>
    <property type="project" value="UniProtKB-KW"/>
</dbReference>
<dbReference type="SUPFAM" id="SSF56349">
    <property type="entry name" value="DNA breaking-rejoining enzymes"/>
    <property type="match status" value="1"/>
</dbReference>
<organism evidence="3 4">
    <name type="scientific">Streptomyces cinereoruber</name>
    <dbReference type="NCBI Taxonomy" id="67260"/>
    <lineage>
        <taxon>Bacteria</taxon>
        <taxon>Bacillati</taxon>
        <taxon>Actinomycetota</taxon>
        <taxon>Actinomycetes</taxon>
        <taxon>Kitasatosporales</taxon>
        <taxon>Streptomycetaceae</taxon>
        <taxon>Streptomyces</taxon>
    </lineage>
</organism>
<dbReference type="GO" id="GO:0015074">
    <property type="term" value="P:DNA integration"/>
    <property type="evidence" value="ECO:0007669"/>
    <property type="project" value="InterPro"/>
</dbReference>
<proteinExistence type="predicted"/>
<dbReference type="InterPro" id="IPR011010">
    <property type="entry name" value="DNA_brk_join_enz"/>
</dbReference>
<protein>
    <submittedName>
        <fullName evidence="3">DMT family permease</fullName>
    </submittedName>
</protein>
<dbReference type="EMBL" id="BMSJ01000009">
    <property type="protein sequence ID" value="GGR37762.1"/>
    <property type="molecule type" value="Genomic_DNA"/>
</dbReference>
<dbReference type="AlphaFoldDB" id="A0AAV4KPE7"/>
<sequence length="432" mass="49650">MFRGFPLAHAEKVFKVRDGRKTKQFTWRARFFEPDGSVGSESGFDTKKAAEDWGREQERLISIGMWVDPRKRSTTFGTFARTFMSTRRKRGRTNGTRWERLESHILPRWEHVPMGAITWFEVDSWQMTMSCEDVTRGHCVSLMSTIMTAAVDAGYLTVNPLFGRRRTRDTSADMAAPKPSKVGTDGTVRPEDVILVAERLGPGRGLHVLATGFLGFRWGEGLGLHRDSVLLTRRQPWGAGEYVCPIIRIVQEYAEYEERGPDGEKLGYRLQLEPTKNDGSTRDVDVPPFLATLLRYHLADWPHPHVFTTPSGKPWRRGNWSRVMRPACDGREEREKRQGVSYRAAWEPILPGLDMRALRGLHDTLQAQIGVKEPLAFEAAGHRRPGIKRHYQRPTPDMRQERLDGLEEVFWRAMGTLEKRTLWGRVDLRKVR</sequence>
<evidence type="ECO:0000313" key="3">
    <source>
        <dbReference type="EMBL" id="GGR37762.1"/>
    </source>
</evidence>
<keyword evidence="1" id="KW-0238">DNA-binding</keyword>
<dbReference type="InterPro" id="IPR010998">
    <property type="entry name" value="Integrase_recombinase_N"/>
</dbReference>
<dbReference type="Gene3D" id="1.10.150.130">
    <property type="match status" value="1"/>
</dbReference>
<dbReference type="InterPro" id="IPR013762">
    <property type="entry name" value="Integrase-like_cat_sf"/>
</dbReference>